<evidence type="ECO:0000313" key="3">
    <source>
        <dbReference type="EMBL" id="QDH20302.1"/>
    </source>
</evidence>
<sequence length="508" mass="53964">MERETQRGSERETGRMNTGAGFGMERGERRGHHGMGAHEAAAGAGGVTSGAETHEPMGGKSEVGSGMEMREAADTVWGKELAAAAEKPLATFQVITDTHIRDDADHINNRHFEEALADIASFCAGSLGVMHAGDVTDRGLAPEYREFARIWSSRPAELPPMYVTLGNHDIGAILWGEGDKPIDLSVLSGDEIEDVLDGNFPAGTVGQPGEAAAAEAGGMDGEEASGVGEASGASAKDAWAEAIAESEASLGAKQASAEVADAAAGPSAAQPVNAKDALAEAAAAAGLDLGGMAARLNSLDGDEAEGGLVREMWNRRMRRFAEGTGAAAPYHAHWIGGYHFIFLGSEVPHPKDCDLSSAQLRWLQERLTEKSSPDRPVFVFLHQPLMDTVAGSMERQGWYGVNQDAELKKVLSACPQAILFTGHTHWQLEAERTMYDGQGVMPSMFNASSVAYLWTDGDEHLTGSEGLQVDVYGDRVVVRGRDFVKRAWIEGAEYTVPYPAAGAISTRR</sequence>
<gene>
    <name evidence="3" type="ORF">FFV09_05150</name>
</gene>
<evidence type="ECO:0000313" key="4">
    <source>
        <dbReference type="Proteomes" id="UP000316968"/>
    </source>
</evidence>
<feature type="region of interest" description="Disordered" evidence="1">
    <location>
        <begin position="206"/>
        <end position="232"/>
    </location>
</feature>
<dbReference type="PANTHER" id="PTHR43143">
    <property type="entry name" value="METALLOPHOSPHOESTERASE, CALCINEURIN SUPERFAMILY"/>
    <property type="match status" value="1"/>
</dbReference>
<evidence type="ECO:0000259" key="2">
    <source>
        <dbReference type="Pfam" id="PF00149"/>
    </source>
</evidence>
<dbReference type="KEGG" id="saca:FFV09_05150"/>
<dbReference type="Proteomes" id="UP000316968">
    <property type="component" value="Chromosome"/>
</dbReference>
<dbReference type="PANTHER" id="PTHR43143:SF1">
    <property type="entry name" value="SERINE_THREONINE-PROTEIN PHOSPHATASE CPPED1"/>
    <property type="match status" value="1"/>
</dbReference>
<reference evidence="3 4" key="1">
    <citation type="submission" date="2019-06" db="EMBL/GenBank/DDBJ databases">
        <title>Saccharibacillus brassicae sp. nov., an endophytic bacterium isolated from Chinese cabbage seeds (Brassica pekinensis).</title>
        <authorList>
            <person name="Jiang L."/>
            <person name="Lee J."/>
            <person name="Kim S.W."/>
        </authorList>
    </citation>
    <scope>NUCLEOTIDE SEQUENCE [LARGE SCALE GENOMIC DNA]</scope>
    <source>
        <strain evidence="4">KCTC 43072 / ATSA2</strain>
    </source>
</reference>
<keyword evidence="4" id="KW-1185">Reference proteome</keyword>
<dbReference type="EMBL" id="CP041217">
    <property type="protein sequence ID" value="QDH20302.1"/>
    <property type="molecule type" value="Genomic_DNA"/>
</dbReference>
<protein>
    <submittedName>
        <fullName evidence="3">Metallophosphoesterase</fullName>
    </submittedName>
</protein>
<feature type="domain" description="Calcineurin-like phosphoesterase" evidence="2">
    <location>
        <begin position="94"/>
        <end position="174"/>
    </location>
</feature>
<feature type="compositionally biased region" description="Basic and acidic residues" evidence="1">
    <location>
        <begin position="1"/>
        <end position="14"/>
    </location>
</feature>
<dbReference type="InterPro" id="IPR004843">
    <property type="entry name" value="Calcineurin-like_PHP"/>
</dbReference>
<accession>A0A4Y6URL3</accession>
<name>A0A4Y6URL3_SACBS</name>
<dbReference type="OrthoDB" id="1645838at2"/>
<dbReference type="RefSeq" id="WP_141446702.1">
    <property type="nucleotide sequence ID" value="NZ_CP041217.1"/>
</dbReference>
<dbReference type="GO" id="GO:0016787">
    <property type="term" value="F:hydrolase activity"/>
    <property type="evidence" value="ECO:0007669"/>
    <property type="project" value="InterPro"/>
</dbReference>
<dbReference type="InterPro" id="IPR051918">
    <property type="entry name" value="STPP_CPPED1"/>
</dbReference>
<dbReference type="SUPFAM" id="SSF56300">
    <property type="entry name" value="Metallo-dependent phosphatases"/>
    <property type="match status" value="1"/>
</dbReference>
<feature type="region of interest" description="Disordered" evidence="1">
    <location>
        <begin position="1"/>
        <end position="66"/>
    </location>
</feature>
<dbReference type="Gene3D" id="3.60.21.10">
    <property type="match status" value="2"/>
</dbReference>
<dbReference type="InterPro" id="IPR029052">
    <property type="entry name" value="Metallo-depent_PP-like"/>
</dbReference>
<organism evidence="3 4">
    <name type="scientific">Saccharibacillus brassicae</name>
    <dbReference type="NCBI Taxonomy" id="2583377"/>
    <lineage>
        <taxon>Bacteria</taxon>
        <taxon>Bacillati</taxon>
        <taxon>Bacillota</taxon>
        <taxon>Bacilli</taxon>
        <taxon>Bacillales</taxon>
        <taxon>Paenibacillaceae</taxon>
        <taxon>Saccharibacillus</taxon>
    </lineage>
</organism>
<evidence type="ECO:0000256" key="1">
    <source>
        <dbReference type="SAM" id="MobiDB-lite"/>
    </source>
</evidence>
<dbReference type="AlphaFoldDB" id="A0A4Y6URL3"/>
<dbReference type="Pfam" id="PF00149">
    <property type="entry name" value="Metallophos"/>
    <property type="match status" value="1"/>
</dbReference>
<proteinExistence type="predicted"/>